<dbReference type="Proteomes" id="UP001234989">
    <property type="component" value="Chromosome 1"/>
</dbReference>
<dbReference type="InterPro" id="IPR036397">
    <property type="entry name" value="RNaseH_sf"/>
</dbReference>
<dbReference type="PANTHER" id="PTHR47266">
    <property type="entry name" value="ENDONUCLEASE-RELATED"/>
    <property type="match status" value="1"/>
</dbReference>
<gene>
    <name evidence="1" type="ORF">MTR67_002942</name>
</gene>
<dbReference type="GO" id="GO:0003676">
    <property type="term" value="F:nucleic acid binding"/>
    <property type="evidence" value="ECO:0007669"/>
    <property type="project" value="InterPro"/>
</dbReference>
<proteinExistence type="predicted"/>
<reference evidence="1" key="1">
    <citation type="submission" date="2023-08" db="EMBL/GenBank/DDBJ databases">
        <title>A de novo genome assembly of Solanum verrucosum Schlechtendal, a Mexican diploid species geographically isolated from the other diploid A-genome species in potato relatives.</title>
        <authorList>
            <person name="Hosaka K."/>
        </authorList>
    </citation>
    <scope>NUCLEOTIDE SEQUENCE</scope>
    <source>
        <tissue evidence="1">Young leaves</tissue>
    </source>
</reference>
<dbReference type="Gene3D" id="3.30.420.10">
    <property type="entry name" value="Ribonuclease H-like superfamily/Ribonuclease H"/>
    <property type="match status" value="1"/>
</dbReference>
<name>A0AAF0PRY9_SOLVR</name>
<organism evidence="1 2">
    <name type="scientific">Solanum verrucosum</name>
    <dbReference type="NCBI Taxonomy" id="315347"/>
    <lineage>
        <taxon>Eukaryota</taxon>
        <taxon>Viridiplantae</taxon>
        <taxon>Streptophyta</taxon>
        <taxon>Embryophyta</taxon>
        <taxon>Tracheophyta</taxon>
        <taxon>Spermatophyta</taxon>
        <taxon>Magnoliopsida</taxon>
        <taxon>eudicotyledons</taxon>
        <taxon>Gunneridae</taxon>
        <taxon>Pentapetalae</taxon>
        <taxon>asterids</taxon>
        <taxon>lamiids</taxon>
        <taxon>Solanales</taxon>
        <taxon>Solanaceae</taxon>
        <taxon>Solanoideae</taxon>
        <taxon>Solaneae</taxon>
        <taxon>Solanum</taxon>
    </lineage>
</organism>
<evidence type="ECO:0000313" key="1">
    <source>
        <dbReference type="EMBL" id="WMV09557.1"/>
    </source>
</evidence>
<accession>A0AAF0PRY9</accession>
<keyword evidence="2" id="KW-1185">Reference proteome</keyword>
<dbReference type="InterPro" id="IPR052160">
    <property type="entry name" value="Gypsy_RT_Integrase-like"/>
</dbReference>
<dbReference type="EMBL" id="CP133612">
    <property type="protein sequence ID" value="WMV09557.1"/>
    <property type="molecule type" value="Genomic_DNA"/>
</dbReference>
<evidence type="ECO:0000313" key="2">
    <source>
        <dbReference type="Proteomes" id="UP001234989"/>
    </source>
</evidence>
<protein>
    <submittedName>
        <fullName evidence="1">Uncharacterized protein</fullName>
    </submittedName>
</protein>
<sequence length="177" mass="20811">MKESISRQLELPLSNIIEIKLFDVWGIDFLVPFPWSVGNTYNWSSNLDDASWAYHTTFKSLIGISPYKLVFGKSFHLSVELEHKALWSLKRVNLNWEFVAKNCVNQFLKLHEYRLKAYESSTLYKEKLEQWHDVKILPLECRVGELVVLFNSRLKLLPGKLKSKWTSPYTIIRVYGN</sequence>
<dbReference type="AlphaFoldDB" id="A0AAF0PRY9"/>